<organism evidence="7 8">
    <name type="scientific">Wandonia haliotis</name>
    <dbReference type="NCBI Taxonomy" id="574963"/>
    <lineage>
        <taxon>Bacteria</taxon>
        <taxon>Pseudomonadati</taxon>
        <taxon>Bacteroidota</taxon>
        <taxon>Flavobacteriia</taxon>
        <taxon>Flavobacteriales</taxon>
        <taxon>Crocinitomicaceae</taxon>
        <taxon>Wandonia</taxon>
    </lineage>
</organism>
<evidence type="ECO:0000256" key="3">
    <source>
        <dbReference type="ARBA" id="ARBA00023237"/>
    </source>
</evidence>
<dbReference type="Gene3D" id="3.30.1330.60">
    <property type="entry name" value="OmpA-like domain"/>
    <property type="match status" value="1"/>
</dbReference>
<evidence type="ECO:0000313" key="7">
    <source>
        <dbReference type="EMBL" id="GAA0875630.1"/>
    </source>
</evidence>
<dbReference type="InterPro" id="IPR011042">
    <property type="entry name" value="6-blade_b-propeller_TolB-like"/>
</dbReference>
<keyword evidence="8" id="KW-1185">Reference proteome</keyword>
<dbReference type="InterPro" id="IPR050330">
    <property type="entry name" value="Bact_OuterMem_StrucFunc"/>
</dbReference>
<comment type="subcellular location">
    <subcellularLocation>
        <location evidence="1">Cell outer membrane</location>
    </subcellularLocation>
</comment>
<dbReference type="RefSeq" id="WP_343787317.1">
    <property type="nucleotide sequence ID" value="NZ_BAAAFH010000011.1"/>
</dbReference>
<feature type="domain" description="OmpA-like" evidence="6">
    <location>
        <begin position="547"/>
        <end position="673"/>
    </location>
</feature>
<dbReference type="PRINTS" id="PR01021">
    <property type="entry name" value="OMPADOMAIN"/>
</dbReference>
<dbReference type="SUPFAM" id="SSF48452">
    <property type="entry name" value="TPR-like"/>
    <property type="match status" value="1"/>
</dbReference>
<keyword evidence="3" id="KW-0998">Cell outer membrane</keyword>
<protein>
    <submittedName>
        <fullName evidence="7">OmpA family protein</fullName>
    </submittedName>
</protein>
<dbReference type="SUPFAM" id="SSF82171">
    <property type="entry name" value="DPP6 N-terminal domain-like"/>
    <property type="match status" value="1"/>
</dbReference>
<dbReference type="PROSITE" id="PS51123">
    <property type="entry name" value="OMPA_2"/>
    <property type="match status" value="1"/>
</dbReference>
<dbReference type="Pfam" id="PF00691">
    <property type="entry name" value="OmpA"/>
    <property type="match status" value="1"/>
</dbReference>
<dbReference type="PANTHER" id="PTHR30329:SF21">
    <property type="entry name" value="LIPOPROTEIN YIAD-RELATED"/>
    <property type="match status" value="1"/>
</dbReference>
<proteinExistence type="predicted"/>
<dbReference type="SUPFAM" id="SSF103088">
    <property type="entry name" value="OmpA-like"/>
    <property type="match status" value="1"/>
</dbReference>
<comment type="caution">
    <text evidence="7">The sequence shown here is derived from an EMBL/GenBank/DDBJ whole genome shotgun (WGS) entry which is preliminary data.</text>
</comment>
<dbReference type="PROSITE" id="PS51257">
    <property type="entry name" value="PROKAR_LIPOPROTEIN"/>
    <property type="match status" value="1"/>
</dbReference>
<dbReference type="InterPro" id="IPR036737">
    <property type="entry name" value="OmpA-like_sf"/>
</dbReference>
<evidence type="ECO:0000256" key="4">
    <source>
        <dbReference type="PROSITE-ProRule" id="PRU00473"/>
    </source>
</evidence>
<evidence type="ECO:0000313" key="8">
    <source>
        <dbReference type="Proteomes" id="UP001501126"/>
    </source>
</evidence>
<dbReference type="CDD" id="cd07185">
    <property type="entry name" value="OmpA_C-like"/>
    <property type="match status" value="1"/>
</dbReference>
<feature type="chain" id="PRO_5045550402" evidence="5">
    <location>
        <begin position="22"/>
        <end position="673"/>
    </location>
</feature>
<keyword evidence="5" id="KW-0732">Signal</keyword>
<dbReference type="CDD" id="cd15482">
    <property type="entry name" value="Sialidase_non-viral"/>
    <property type="match status" value="1"/>
</dbReference>
<dbReference type="Proteomes" id="UP001501126">
    <property type="component" value="Unassembled WGS sequence"/>
</dbReference>
<evidence type="ECO:0000256" key="1">
    <source>
        <dbReference type="ARBA" id="ARBA00004442"/>
    </source>
</evidence>
<gene>
    <name evidence="7" type="ORF">GCM10009118_20390</name>
</gene>
<feature type="signal peptide" evidence="5">
    <location>
        <begin position="1"/>
        <end position="21"/>
    </location>
</feature>
<dbReference type="PANTHER" id="PTHR30329">
    <property type="entry name" value="STATOR ELEMENT OF FLAGELLAR MOTOR COMPLEX"/>
    <property type="match status" value="1"/>
</dbReference>
<evidence type="ECO:0000256" key="5">
    <source>
        <dbReference type="SAM" id="SignalP"/>
    </source>
</evidence>
<dbReference type="InterPro" id="IPR006665">
    <property type="entry name" value="OmpA-like"/>
</dbReference>
<evidence type="ECO:0000259" key="6">
    <source>
        <dbReference type="PROSITE" id="PS51123"/>
    </source>
</evidence>
<accession>A0ABN1MQM3</accession>
<reference evidence="7 8" key="1">
    <citation type="journal article" date="2019" name="Int. J. Syst. Evol. Microbiol.">
        <title>The Global Catalogue of Microorganisms (GCM) 10K type strain sequencing project: providing services to taxonomists for standard genome sequencing and annotation.</title>
        <authorList>
            <consortium name="The Broad Institute Genomics Platform"/>
            <consortium name="The Broad Institute Genome Sequencing Center for Infectious Disease"/>
            <person name="Wu L."/>
            <person name="Ma J."/>
        </authorList>
    </citation>
    <scope>NUCLEOTIDE SEQUENCE [LARGE SCALE GENOMIC DNA]</scope>
    <source>
        <strain evidence="7 8">JCM 16083</strain>
    </source>
</reference>
<keyword evidence="2 4" id="KW-0472">Membrane</keyword>
<sequence>MHRLPIILAIAILLFSCGTTAQMTYSTSNKKAISWFEEALQSPNDHYDMRTGTVDYGPAIELLEKAIKKDPNFIEAHQLISEYFLGSGYPDKAIYHLERSIAINPGYDPSGSSYIMLARLQHEYGKYEEATKNAKRYLEYGNRNQQYNYQAQKIIRSGELAAEAMRNPAKFTPINLGPAINTEHPEYFPTITVDGKTLLFTRRLPAPGTELGAQEDFFVSHLDDEGRWNMASSMPKNINTERNEGAPTFAPDGRTLVFVACPDVTGRNYGEGRTGKGSCDLFITKKIGSQWNNPRNLPGGVNTAHWETQPSLSSDGKTMYFIRGSYDRDRRKHQDIYRAFLQEDGSWSEAERLPDIINTPMREESVHIHPDGRTLYFSSDGHPGFGGLDLFVTRMDDNGNWSMPQNLGYPINTRYDENSLLVAPDGEIAFFASNREGGHGDLDLYYFELPESVRPTRTIYMDGIVFDAQSRKPLGGHFQLIDLKTGKTVVESDADKITGEFLVTLPTNRDYALNVNYPGYNFFSKNFTLTIPENNEPYHMSVPLQPIIAGATVRLDNVFFDLNKSTLRPESQVELNKLVDYLNQHKNVQIEISGHTDTRGDADENRKLSEARAKAVYDYVVTKGIAPDRMTYKGYGETKPVISDSEIANMQTEKEKEAAHQLNRRTEYTITAN</sequence>
<evidence type="ECO:0000256" key="2">
    <source>
        <dbReference type="ARBA" id="ARBA00023136"/>
    </source>
</evidence>
<dbReference type="Gene3D" id="1.25.40.10">
    <property type="entry name" value="Tetratricopeptide repeat domain"/>
    <property type="match status" value="1"/>
</dbReference>
<dbReference type="Pfam" id="PF07676">
    <property type="entry name" value="PD40"/>
    <property type="match status" value="5"/>
</dbReference>
<name>A0ABN1MQM3_9FLAO</name>
<dbReference type="EMBL" id="BAAAFH010000011">
    <property type="protein sequence ID" value="GAA0875630.1"/>
    <property type="molecule type" value="Genomic_DNA"/>
</dbReference>
<dbReference type="InterPro" id="IPR011990">
    <property type="entry name" value="TPR-like_helical_dom_sf"/>
</dbReference>
<dbReference type="Gene3D" id="2.120.10.30">
    <property type="entry name" value="TolB, C-terminal domain"/>
    <property type="match status" value="1"/>
</dbReference>
<dbReference type="InterPro" id="IPR006664">
    <property type="entry name" value="OMP_bac"/>
</dbReference>
<dbReference type="InterPro" id="IPR011659">
    <property type="entry name" value="WD40"/>
</dbReference>